<evidence type="ECO:0000256" key="1">
    <source>
        <dbReference type="ARBA" id="ARBA00004123"/>
    </source>
</evidence>
<feature type="region of interest" description="Disordered" evidence="5">
    <location>
        <begin position="38"/>
        <end position="184"/>
    </location>
</feature>
<evidence type="ECO:0000256" key="2">
    <source>
        <dbReference type="ARBA" id="ARBA00007459"/>
    </source>
</evidence>
<evidence type="ECO:0000259" key="6">
    <source>
        <dbReference type="Pfam" id="PF05182"/>
    </source>
</evidence>
<feature type="compositionally biased region" description="Polar residues" evidence="5">
    <location>
        <begin position="38"/>
        <end position="61"/>
    </location>
</feature>
<feature type="compositionally biased region" description="Pro residues" evidence="5">
    <location>
        <begin position="448"/>
        <end position="465"/>
    </location>
</feature>
<feature type="compositionally biased region" description="Basic and acidic residues" evidence="5">
    <location>
        <begin position="495"/>
        <end position="512"/>
    </location>
</feature>
<dbReference type="InterPro" id="IPR007854">
    <property type="entry name" value="Fip1_dom"/>
</dbReference>
<keyword evidence="3" id="KW-0507">mRNA processing</keyword>
<feature type="region of interest" description="Disordered" evidence="5">
    <location>
        <begin position="448"/>
        <end position="531"/>
    </location>
</feature>
<feature type="compositionally biased region" description="Polar residues" evidence="5">
    <location>
        <begin position="152"/>
        <end position="168"/>
    </location>
</feature>
<dbReference type="EMBL" id="JANKHO010000327">
    <property type="protein sequence ID" value="KAJ3511443.1"/>
    <property type="molecule type" value="Genomic_DNA"/>
</dbReference>
<feature type="compositionally biased region" description="Low complexity" evidence="5">
    <location>
        <begin position="110"/>
        <end position="142"/>
    </location>
</feature>
<dbReference type="PANTHER" id="PTHR13484:SF0">
    <property type="entry name" value="PRE-MRNA 3'-END-PROCESSING FACTOR FIP1"/>
    <property type="match status" value="1"/>
</dbReference>
<evidence type="ECO:0000313" key="8">
    <source>
        <dbReference type="Proteomes" id="UP001148786"/>
    </source>
</evidence>
<dbReference type="AlphaFoldDB" id="A0A9W8K3C7"/>
<feature type="domain" description="Pre-mRNA polyadenylation factor Fip1" evidence="6">
    <location>
        <begin position="195"/>
        <end position="235"/>
    </location>
</feature>
<reference evidence="7" key="1">
    <citation type="submission" date="2022-07" db="EMBL/GenBank/DDBJ databases">
        <title>Genome Sequence of Agrocybe chaxingu.</title>
        <authorList>
            <person name="Buettner E."/>
        </authorList>
    </citation>
    <scope>NUCLEOTIDE SEQUENCE</scope>
    <source>
        <strain evidence="7">MP-N11</strain>
    </source>
</reference>
<dbReference type="Proteomes" id="UP001148786">
    <property type="component" value="Unassembled WGS sequence"/>
</dbReference>
<accession>A0A9W8K3C7</accession>
<evidence type="ECO:0000256" key="4">
    <source>
        <dbReference type="ARBA" id="ARBA00023242"/>
    </source>
</evidence>
<dbReference type="GO" id="GO:0005847">
    <property type="term" value="C:mRNA cleavage and polyadenylation specificity factor complex"/>
    <property type="evidence" value="ECO:0007669"/>
    <property type="project" value="TreeGrafter"/>
</dbReference>
<protein>
    <recommendedName>
        <fullName evidence="6">Pre-mRNA polyadenylation factor Fip1 domain-containing protein</fullName>
    </recommendedName>
</protein>
<proteinExistence type="inferred from homology"/>
<comment type="caution">
    <text evidence="7">The sequence shown here is derived from an EMBL/GenBank/DDBJ whole genome shotgun (WGS) entry which is preliminary data.</text>
</comment>
<organism evidence="7 8">
    <name type="scientific">Agrocybe chaxingu</name>
    <dbReference type="NCBI Taxonomy" id="84603"/>
    <lineage>
        <taxon>Eukaryota</taxon>
        <taxon>Fungi</taxon>
        <taxon>Dikarya</taxon>
        <taxon>Basidiomycota</taxon>
        <taxon>Agaricomycotina</taxon>
        <taxon>Agaricomycetes</taxon>
        <taxon>Agaricomycetidae</taxon>
        <taxon>Agaricales</taxon>
        <taxon>Agaricineae</taxon>
        <taxon>Strophariaceae</taxon>
        <taxon>Agrocybe</taxon>
    </lineage>
</organism>
<gene>
    <name evidence="7" type="ORF">NLJ89_g4091</name>
</gene>
<dbReference type="PANTHER" id="PTHR13484">
    <property type="entry name" value="FIP1-LIKE 1 PROTEIN"/>
    <property type="match status" value="1"/>
</dbReference>
<dbReference type="OrthoDB" id="1917198at2759"/>
<evidence type="ECO:0000256" key="3">
    <source>
        <dbReference type="ARBA" id="ARBA00022664"/>
    </source>
</evidence>
<keyword evidence="8" id="KW-1185">Reference proteome</keyword>
<comment type="subcellular location">
    <subcellularLocation>
        <location evidence="1">Nucleus</location>
    </subcellularLocation>
</comment>
<dbReference type="Pfam" id="PF05182">
    <property type="entry name" value="Fip1"/>
    <property type="match status" value="1"/>
</dbReference>
<dbReference type="InterPro" id="IPR051187">
    <property type="entry name" value="Pre-mRNA_3'-end_processing_reg"/>
</dbReference>
<evidence type="ECO:0000256" key="5">
    <source>
        <dbReference type="SAM" id="MobiDB-lite"/>
    </source>
</evidence>
<dbReference type="GO" id="GO:0006397">
    <property type="term" value="P:mRNA processing"/>
    <property type="evidence" value="ECO:0007669"/>
    <property type="project" value="UniProtKB-KW"/>
</dbReference>
<comment type="similarity">
    <text evidence="2">Belongs to the FIP1 family.</text>
</comment>
<evidence type="ECO:0000313" key="7">
    <source>
        <dbReference type="EMBL" id="KAJ3511443.1"/>
    </source>
</evidence>
<feature type="compositionally biased region" description="Acidic residues" evidence="5">
    <location>
        <begin position="70"/>
        <end position="93"/>
    </location>
</feature>
<keyword evidence="4" id="KW-0539">Nucleus</keyword>
<sequence>MILTASTGHELPQNLTRTFSGNAFVQTLNVIPSYRTSRSNVQASNGHTSQPELKSTPSLVSETKDHPGKEEDDEEDEEEVDLGEDSDEDEIEIIMEPVARSLDFRQRGGPLQPTSSSSSVTTQAQPQQESTPTPSVPSASAPTPQPPSQPTREQTSAVSDDGVDTSTLPPAEAPPSAPVIDPNATGVFDGRSILEVDLNALADKPWRRPGSDISDWFNYGFDEISWEVYCYRRRDVGDLAAVLKTNVINFAAMPEEQLTALPPEVRTMVMTGASAMMGNAGANPGMMGPGMMMDMSGMMGPMGMGMNGDMGMGGPMMQSMMADGTQGQQGVGIVPGNGTPEQVGTGVGMMQDGFNPNGMNMGMGNEYGMQVRSSVTLVDDSKVDFLAWDRNKDQWYSKCIQSWRLRTFLPYQVVVGEVSQEEDVEEVSTVRPIIEFLKHHAYNHRALAPPPVPVRPASPLPPGVPTGPRNQNKYKDRDGNAPAVDGLDYGGGKDAMGRRTPSEQPEERDRLSSRKRRSSPGLDDIRGSKRR</sequence>
<name>A0A9W8K3C7_9AGAR</name>